<feature type="region of interest" description="Disordered" evidence="1">
    <location>
        <begin position="311"/>
        <end position="340"/>
    </location>
</feature>
<evidence type="ECO:0000313" key="5">
    <source>
        <dbReference type="Proteomes" id="UP001408789"/>
    </source>
</evidence>
<feature type="domain" description="DUF4408" evidence="3">
    <location>
        <begin position="42"/>
        <end position="74"/>
    </location>
</feature>
<keyword evidence="2" id="KW-0472">Membrane</keyword>
<sequence>MGSSTSPLSVRILIISTGVLSAATAMKFYFPVILNFAFYDIPVIWTVILSWLEPPYLYVVINGIIITIVASSRFQHHYNHYHHDNRSRSLLNETANFLPTDDLPSESPPMLIQPRFDALEHPPVAYETEIRGTDEIEPPAVVYETEFESPVVYEIEPPVVDIETVPSNDLDVITSEAEDKFVISRSASNSSQQRLMNSLPAERFQSDLTSPVREMPLVSSRFAHQRRIAKVNPEGVRSLRVSKPRKHETLESTWKTITDGRHMPLNRHLRKSDTFENHPHHHAPPSDLYPGEEGETDHSVMNKSETFNDRSEYQNHRISSLKNALPPSGGKLRKEGSASHDELNRRVEAFIKKFNDEMRLQRQESLKRYMDMINRGAE</sequence>
<comment type="caution">
    <text evidence="4">The sequence shown here is derived from an EMBL/GenBank/DDBJ whole genome shotgun (WGS) entry which is preliminary data.</text>
</comment>
<dbReference type="Pfam" id="PF05553">
    <property type="entry name" value="DUF761"/>
    <property type="match status" value="1"/>
</dbReference>
<organism evidence="4 5">
    <name type="scientific">Deinandra increscens subsp. villosa</name>
    <dbReference type="NCBI Taxonomy" id="3103831"/>
    <lineage>
        <taxon>Eukaryota</taxon>
        <taxon>Viridiplantae</taxon>
        <taxon>Streptophyta</taxon>
        <taxon>Embryophyta</taxon>
        <taxon>Tracheophyta</taxon>
        <taxon>Spermatophyta</taxon>
        <taxon>Magnoliopsida</taxon>
        <taxon>eudicotyledons</taxon>
        <taxon>Gunneridae</taxon>
        <taxon>Pentapetalae</taxon>
        <taxon>asterids</taxon>
        <taxon>campanulids</taxon>
        <taxon>Asterales</taxon>
        <taxon>Asteraceae</taxon>
        <taxon>Asteroideae</taxon>
        <taxon>Heliantheae alliance</taxon>
        <taxon>Madieae</taxon>
        <taxon>Madiinae</taxon>
        <taxon>Deinandra</taxon>
    </lineage>
</organism>
<dbReference type="PANTHER" id="PTHR33098:SF75">
    <property type="entry name" value="DUF4408 DOMAIN PROTEIN"/>
    <property type="match status" value="1"/>
</dbReference>
<evidence type="ECO:0000313" key="4">
    <source>
        <dbReference type="EMBL" id="KAK9056337.1"/>
    </source>
</evidence>
<dbReference type="InterPro" id="IPR025520">
    <property type="entry name" value="DUF4408"/>
</dbReference>
<keyword evidence="2" id="KW-0812">Transmembrane</keyword>
<reference evidence="4 5" key="1">
    <citation type="submission" date="2024-04" db="EMBL/GenBank/DDBJ databases">
        <title>The reference genome of an endangered Asteraceae, Deinandra increscens subsp. villosa, native to the Central Coast of California.</title>
        <authorList>
            <person name="Guilliams M."/>
            <person name="Hasenstab-Lehman K."/>
            <person name="Meyer R."/>
            <person name="Mcevoy S."/>
        </authorList>
    </citation>
    <scope>NUCLEOTIDE SEQUENCE [LARGE SCALE GENOMIC DNA]</scope>
    <source>
        <tissue evidence="4">Leaf</tissue>
    </source>
</reference>
<keyword evidence="5" id="KW-1185">Reference proteome</keyword>
<dbReference type="EMBL" id="JBCNJP010000025">
    <property type="protein sequence ID" value="KAK9056337.1"/>
    <property type="molecule type" value="Genomic_DNA"/>
</dbReference>
<accession>A0AAP0GPZ1</accession>
<dbReference type="Proteomes" id="UP001408789">
    <property type="component" value="Unassembled WGS sequence"/>
</dbReference>
<protein>
    <recommendedName>
        <fullName evidence="3">DUF4408 domain-containing protein</fullName>
    </recommendedName>
</protein>
<name>A0AAP0GPZ1_9ASTR</name>
<dbReference type="PANTHER" id="PTHR33098">
    <property type="entry name" value="COTTON FIBER (DUF761)"/>
    <property type="match status" value="1"/>
</dbReference>
<keyword evidence="2" id="KW-1133">Transmembrane helix</keyword>
<feature type="region of interest" description="Disordered" evidence="1">
    <location>
        <begin position="274"/>
        <end position="299"/>
    </location>
</feature>
<evidence type="ECO:0000256" key="1">
    <source>
        <dbReference type="SAM" id="MobiDB-lite"/>
    </source>
</evidence>
<evidence type="ECO:0000259" key="3">
    <source>
        <dbReference type="Pfam" id="PF14364"/>
    </source>
</evidence>
<proteinExistence type="predicted"/>
<evidence type="ECO:0000256" key="2">
    <source>
        <dbReference type="SAM" id="Phobius"/>
    </source>
</evidence>
<gene>
    <name evidence="4" type="ORF">SSX86_027427</name>
</gene>
<dbReference type="InterPro" id="IPR008480">
    <property type="entry name" value="DUF761_pln"/>
</dbReference>
<feature type="transmembrane region" description="Helical" evidence="2">
    <location>
        <begin position="12"/>
        <end position="36"/>
    </location>
</feature>
<dbReference type="AlphaFoldDB" id="A0AAP0GPZ1"/>
<dbReference type="Pfam" id="PF14364">
    <property type="entry name" value="DUF4408"/>
    <property type="match status" value="1"/>
</dbReference>